<evidence type="ECO:0000313" key="3">
    <source>
        <dbReference type="Proteomes" id="UP000272316"/>
    </source>
</evidence>
<dbReference type="InterPro" id="IPR034154">
    <property type="entry name" value="TOPRIM_DnaG/twinkle"/>
</dbReference>
<gene>
    <name evidence="2" type="ORF">EIB75_08200</name>
</gene>
<proteinExistence type="predicted"/>
<dbReference type="InterPro" id="IPR002694">
    <property type="entry name" value="Znf_CHC2"/>
</dbReference>
<dbReference type="KEGG" id="eva:EIB75_08200"/>
<name>A0A3G8ZMU4_9FLAO</name>
<dbReference type="GO" id="GO:0008270">
    <property type="term" value="F:zinc ion binding"/>
    <property type="evidence" value="ECO:0007669"/>
    <property type="project" value="InterPro"/>
</dbReference>
<evidence type="ECO:0000313" key="2">
    <source>
        <dbReference type="EMBL" id="AZI55226.1"/>
    </source>
</evidence>
<feature type="domain" description="Zinc finger CHC2-type" evidence="1">
    <location>
        <begin position="33"/>
        <end position="85"/>
    </location>
</feature>
<dbReference type="SUPFAM" id="SSF56731">
    <property type="entry name" value="DNA primase core"/>
    <property type="match status" value="1"/>
</dbReference>
<dbReference type="GO" id="GO:0003899">
    <property type="term" value="F:DNA-directed RNA polymerase activity"/>
    <property type="evidence" value="ECO:0007669"/>
    <property type="project" value="InterPro"/>
</dbReference>
<accession>A0A3G8ZMU4</accession>
<dbReference type="Pfam" id="PF13155">
    <property type="entry name" value="Toprim_2"/>
    <property type="match status" value="1"/>
</dbReference>
<dbReference type="EMBL" id="CP034160">
    <property type="protein sequence ID" value="AZI55226.1"/>
    <property type="molecule type" value="Genomic_DNA"/>
</dbReference>
<dbReference type="Proteomes" id="UP000272316">
    <property type="component" value="Chromosome"/>
</dbReference>
<dbReference type="GO" id="GO:0003677">
    <property type="term" value="F:DNA binding"/>
    <property type="evidence" value="ECO:0007669"/>
    <property type="project" value="InterPro"/>
</dbReference>
<sequence length="278" mass="32759">MNCKEIKENVSIRTVLESFNLFPVKENHKTAFYLALDRDEKIPSLSVNFVKNRAFDFGTGKSYDVISIVQQMKKCSVSEALDYLGQFDFSVRENQLKSENLNEKPYEILNVSEVRHPALIQYLESRKVIEQKHLVKEIRYKMNDKRYFGIGFFNNSDGLEIRNLYSKICLGKKNITLIKNENLNNEIAIFEGFFDYLTYRNLEQSDHSTSDFLILNSTAMLFKAEELLKDYDKIYLFLDNDSNGKYVTSIIINQYKNVEDCSLLYRNFKDLNEWYCKE</sequence>
<dbReference type="InterPro" id="IPR036977">
    <property type="entry name" value="DNA_primase_Znf_CHC2"/>
</dbReference>
<protein>
    <submittedName>
        <fullName evidence="2">DNA primase</fullName>
    </submittedName>
</protein>
<dbReference type="GO" id="GO:0006260">
    <property type="term" value="P:DNA replication"/>
    <property type="evidence" value="ECO:0007669"/>
    <property type="project" value="InterPro"/>
</dbReference>
<dbReference type="CDD" id="cd01029">
    <property type="entry name" value="TOPRIM_primases"/>
    <property type="match status" value="1"/>
</dbReference>
<reference evidence="3" key="1">
    <citation type="submission" date="2018-11" db="EMBL/GenBank/DDBJ databases">
        <title>Proposal to divide the Flavobacteriaceae and reorganize its genera based on Amino Acid Identity values calculated from whole genome sequences.</title>
        <authorList>
            <person name="Nicholson A.C."/>
            <person name="Gulvik C.A."/>
            <person name="Whitney A.M."/>
            <person name="Sheth M."/>
            <person name="Batra D."/>
            <person name="Pryor J."/>
            <person name="Bernardet J.-F."/>
            <person name="Hugo C."/>
            <person name="Kampfer P."/>
            <person name="Newman J.D."/>
            <person name="McQuiston J.R."/>
        </authorList>
    </citation>
    <scope>NUCLEOTIDE SEQUENCE [LARGE SCALE GENOMIC DNA]</scope>
    <source>
        <strain evidence="3">H6466</strain>
    </source>
</reference>
<dbReference type="SMART" id="SM00400">
    <property type="entry name" value="ZnF_CHCC"/>
    <property type="match status" value="1"/>
</dbReference>
<dbReference type="RefSeq" id="WP_123280618.1">
    <property type="nucleotide sequence ID" value="NZ_CP034160.1"/>
</dbReference>
<dbReference type="Gene3D" id="3.90.580.10">
    <property type="entry name" value="Zinc finger, CHC2-type domain"/>
    <property type="match status" value="1"/>
</dbReference>
<dbReference type="SUPFAM" id="SSF57783">
    <property type="entry name" value="Zinc beta-ribbon"/>
    <property type="match status" value="1"/>
</dbReference>
<organism evidence="2 3">
    <name type="scientific">Epilithonimonas vandammei</name>
    <dbReference type="NCBI Taxonomy" id="2487072"/>
    <lineage>
        <taxon>Bacteria</taxon>
        <taxon>Pseudomonadati</taxon>
        <taxon>Bacteroidota</taxon>
        <taxon>Flavobacteriia</taxon>
        <taxon>Flavobacteriales</taxon>
        <taxon>Weeksellaceae</taxon>
        <taxon>Chryseobacterium group</taxon>
        <taxon>Epilithonimonas</taxon>
    </lineage>
</organism>
<dbReference type="AlphaFoldDB" id="A0A3G8ZMU4"/>
<evidence type="ECO:0000259" key="1">
    <source>
        <dbReference type="SMART" id="SM00400"/>
    </source>
</evidence>
<dbReference type="Gene3D" id="3.40.1360.10">
    <property type="match status" value="1"/>
</dbReference>